<proteinExistence type="predicted"/>
<protein>
    <submittedName>
        <fullName evidence="1">Uncharacterized protein</fullName>
    </submittedName>
</protein>
<gene>
    <name evidence="1" type="ORF">O181_055422</name>
</gene>
<sequence length="162" mass="18649">MLSWQIAIHEDRGNMPIVHKDGNINKNADGLSRWPLTSNIDNPAYVPEETSPQIPIEGISVTNLNTTFFEELKNSNTQVNHCRILCQFLTKDFKDNSLIHASDEIWKKSYDEESLHLMDGIIYHRTKHTCIMTVVDRSLINLELKQCHDSPFSGNLSEDRIR</sequence>
<dbReference type="EMBL" id="AVOT02024796">
    <property type="protein sequence ID" value="MBW0515707.1"/>
    <property type="molecule type" value="Genomic_DNA"/>
</dbReference>
<comment type="caution">
    <text evidence="1">The sequence shown here is derived from an EMBL/GenBank/DDBJ whole genome shotgun (WGS) entry which is preliminary data.</text>
</comment>
<reference evidence="1" key="1">
    <citation type="submission" date="2021-03" db="EMBL/GenBank/DDBJ databases">
        <title>Draft genome sequence of rust myrtle Austropuccinia psidii MF-1, a brazilian biotype.</title>
        <authorList>
            <person name="Quecine M.C."/>
            <person name="Pachon D.M.R."/>
            <person name="Bonatelli M.L."/>
            <person name="Correr F.H."/>
            <person name="Franceschini L.M."/>
            <person name="Leite T.F."/>
            <person name="Margarido G.R.A."/>
            <person name="Almeida C.A."/>
            <person name="Ferrarezi J.A."/>
            <person name="Labate C.A."/>
        </authorList>
    </citation>
    <scope>NUCLEOTIDE SEQUENCE</scope>
    <source>
        <strain evidence="1">MF-1</strain>
    </source>
</reference>
<accession>A0A9Q3E8T8</accession>
<dbReference type="AlphaFoldDB" id="A0A9Q3E8T8"/>
<evidence type="ECO:0000313" key="2">
    <source>
        <dbReference type="Proteomes" id="UP000765509"/>
    </source>
</evidence>
<evidence type="ECO:0000313" key="1">
    <source>
        <dbReference type="EMBL" id="MBW0515707.1"/>
    </source>
</evidence>
<dbReference type="Proteomes" id="UP000765509">
    <property type="component" value="Unassembled WGS sequence"/>
</dbReference>
<name>A0A9Q3E8T8_9BASI</name>
<keyword evidence="2" id="KW-1185">Reference proteome</keyword>
<organism evidence="1 2">
    <name type="scientific">Austropuccinia psidii MF-1</name>
    <dbReference type="NCBI Taxonomy" id="1389203"/>
    <lineage>
        <taxon>Eukaryota</taxon>
        <taxon>Fungi</taxon>
        <taxon>Dikarya</taxon>
        <taxon>Basidiomycota</taxon>
        <taxon>Pucciniomycotina</taxon>
        <taxon>Pucciniomycetes</taxon>
        <taxon>Pucciniales</taxon>
        <taxon>Sphaerophragmiaceae</taxon>
        <taxon>Austropuccinia</taxon>
    </lineage>
</organism>